<comment type="caution">
    <text evidence="1">The sequence shown here is derived from an EMBL/GenBank/DDBJ whole genome shotgun (WGS) entry which is preliminary data.</text>
</comment>
<sequence length="496" mass="57699">MNISAKKFLCFTLIGFVLVLFAYVFAFNFLVQKDIYISHSYKEFLLENTDSPRLIIDSGSNSQHAINSNMLEKEFNILTINIADNGGYPLRQKLLRLKAHAKKGDIVILPLEWGHYTYQNPTKNYLDNIFIGLNFYYNSLSFFERIRLISQTPFSSFVKALIGREKISLDSKLQTEYLSFQTFQKNFIDGDRADYKYNGPLPLADDGTKIRTCNEYVFVEQLIYGFKISDVFKENMSLVHDLEKKGVKVILTWPAVVGDNCYQGKYSKEFFAFMNEIKNYLDKEKITYIGNVEDSRFGKKMMLNTFYHVIDTARDIRTQKLIENIRTSKVNELFMGTNQISDISIKNVFNDINKFIEPIKIGEKLYFTSDKFSNNSWLLDGWYPMERDGTWSYGNSSSILIKIDDNFKNKNIDLVIEADTFKEKNPTKIYVNEVFIGAFIFNGKKEININNVQTNKDGVFTIKFLHENIKSPAEYGMNNDERKLKLRLRTLSLNLK</sequence>
<evidence type="ECO:0000313" key="1">
    <source>
        <dbReference type="EMBL" id="PRM91949.1"/>
    </source>
</evidence>
<dbReference type="EMBL" id="NXGE01000017">
    <property type="protein sequence ID" value="PRM91949.1"/>
    <property type="molecule type" value="Genomic_DNA"/>
</dbReference>
<evidence type="ECO:0000313" key="2">
    <source>
        <dbReference type="Proteomes" id="UP000238281"/>
    </source>
</evidence>
<dbReference type="RefSeq" id="WP_105916233.1">
    <property type="nucleotide sequence ID" value="NZ_NXGE01000017.1"/>
</dbReference>
<reference evidence="1 2" key="1">
    <citation type="submission" date="2017-09" db="EMBL/GenBank/DDBJ databases">
        <title>Reassesment of A. cryaerophilus.</title>
        <authorList>
            <person name="Perez-Cataluna A."/>
            <person name="Collado L."/>
            <person name="Salgado O."/>
            <person name="Lefinanco V."/>
            <person name="Figueras M.J."/>
        </authorList>
    </citation>
    <scope>NUCLEOTIDE SEQUENCE [LARGE SCALE GENOMIC DNA]</scope>
    <source>
        <strain evidence="1 2">LMG 10210</strain>
    </source>
</reference>
<dbReference type="Proteomes" id="UP000238281">
    <property type="component" value="Unassembled WGS sequence"/>
</dbReference>
<protein>
    <submittedName>
        <fullName evidence="1">Uncharacterized protein</fullName>
    </submittedName>
</protein>
<organism evidence="1 2">
    <name type="scientific">Aliarcobacter cryaerophilus</name>
    <dbReference type="NCBI Taxonomy" id="28198"/>
    <lineage>
        <taxon>Bacteria</taxon>
        <taxon>Pseudomonadati</taxon>
        <taxon>Campylobacterota</taxon>
        <taxon>Epsilonproteobacteria</taxon>
        <taxon>Campylobacterales</taxon>
        <taxon>Arcobacteraceae</taxon>
        <taxon>Aliarcobacter</taxon>
    </lineage>
</organism>
<dbReference type="AlphaFoldDB" id="A0A2S9SZK3"/>
<gene>
    <name evidence="1" type="ORF">CJ673_11170</name>
</gene>
<proteinExistence type="predicted"/>
<accession>A0A2S9SZK3</accession>
<name>A0A2S9SZK3_9BACT</name>